<reference evidence="1 2" key="1">
    <citation type="submission" date="2017-12" db="EMBL/GenBank/DDBJ databases">
        <title>Integrating genomic resources of turbot (Scophthalmus maximus) in depth evaluation of genetic and physical mapping variation across individuals.</title>
        <authorList>
            <person name="Martinez P."/>
        </authorList>
    </citation>
    <scope>NUCLEOTIDE SEQUENCE [LARGE SCALE GENOMIC DNA]</scope>
</reference>
<dbReference type="STRING" id="52904.ENSSMAP00000027799"/>
<gene>
    <name evidence="1" type="ORF">SMAX5B_000575</name>
</gene>
<sequence>MADEEAEQDRSPGSAVGGTVWELGQRLQVLQDAVGGRGDAPVHSSSEYCQEFCKTLLEYAGCWKIEEEPLPLVEVYIVALLSYAQASPYLSLQCENVPLVIERLSLSFVELLLSLKEDIPDGLWKKFQSSVQFAHSKLQENGLAQLSLLSALGQYDGVWTNSVLRGLLSNEHLQMDQGIVIIGNQEH</sequence>
<dbReference type="AlphaFoldDB" id="A0A2U9CSB8"/>
<dbReference type="GO" id="GO:0008270">
    <property type="term" value="F:zinc ion binding"/>
    <property type="evidence" value="ECO:0007669"/>
    <property type="project" value="UniProtKB-KW"/>
</dbReference>
<dbReference type="EMBL" id="CP026262">
    <property type="protein sequence ID" value="AWP19535.1"/>
    <property type="molecule type" value="Genomic_DNA"/>
</dbReference>
<evidence type="ECO:0000313" key="2">
    <source>
        <dbReference type="Proteomes" id="UP000246464"/>
    </source>
</evidence>
<dbReference type="GO" id="GO:0005634">
    <property type="term" value="C:nucleus"/>
    <property type="evidence" value="ECO:0007669"/>
    <property type="project" value="UniProtKB-SubCell"/>
</dbReference>
<keyword evidence="2" id="KW-1185">Reference proteome</keyword>
<dbReference type="GO" id="GO:0000981">
    <property type="term" value="F:DNA-binding transcription factor activity, RNA polymerase II-specific"/>
    <property type="evidence" value="ECO:0007669"/>
    <property type="project" value="TreeGrafter"/>
</dbReference>
<name>A0A2U9CSB8_SCOMX</name>
<protein>
    <submittedName>
        <fullName evidence="1">Putative zinc finger protein 292-like</fullName>
    </submittedName>
</protein>
<evidence type="ECO:0000313" key="1">
    <source>
        <dbReference type="EMBL" id="AWP19535.1"/>
    </source>
</evidence>
<dbReference type="PANTHER" id="PTHR15507">
    <property type="entry name" value="ZINC FINGER PROTEIN RLF"/>
    <property type="match status" value="1"/>
</dbReference>
<proteinExistence type="predicted"/>
<dbReference type="InterPro" id="IPR052251">
    <property type="entry name" value="GH-ZnFinger_Regulators"/>
</dbReference>
<dbReference type="GO" id="GO:0003677">
    <property type="term" value="F:DNA binding"/>
    <property type="evidence" value="ECO:0007669"/>
    <property type="project" value="UniProtKB-KW"/>
</dbReference>
<dbReference type="Proteomes" id="UP000246464">
    <property type="component" value="Chromosome 20"/>
</dbReference>
<dbReference type="PANTHER" id="PTHR15507:SF14">
    <property type="entry name" value="ZINC FINGER PROTEIN 292"/>
    <property type="match status" value="1"/>
</dbReference>
<organism evidence="1 2">
    <name type="scientific">Scophthalmus maximus</name>
    <name type="common">Turbot</name>
    <name type="synonym">Psetta maxima</name>
    <dbReference type="NCBI Taxonomy" id="52904"/>
    <lineage>
        <taxon>Eukaryota</taxon>
        <taxon>Metazoa</taxon>
        <taxon>Chordata</taxon>
        <taxon>Craniata</taxon>
        <taxon>Vertebrata</taxon>
        <taxon>Euteleostomi</taxon>
        <taxon>Actinopterygii</taxon>
        <taxon>Neopterygii</taxon>
        <taxon>Teleostei</taxon>
        <taxon>Neoteleostei</taxon>
        <taxon>Acanthomorphata</taxon>
        <taxon>Carangaria</taxon>
        <taxon>Pleuronectiformes</taxon>
        <taxon>Pleuronectoidei</taxon>
        <taxon>Scophthalmidae</taxon>
        <taxon>Scophthalmus</taxon>
    </lineage>
</organism>
<accession>A0A2U9CSB8</accession>